<dbReference type="KEGG" id="ote:Oter_4006"/>
<dbReference type="Proteomes" id="UP000007013">
    <property type="component" value="Chromosome"/>
</dbReference>
<dbReference type="eggNOG" id="COG0438">
    <property type="taxonomic scope" value="Bacteria"/>
</dbReference>
<dbReference type="STRING" id="452637.Oter_4006"/>
<dbReference type="RefSeq" id="WP_012376808.1">
    <property type="nucleotide sequence ID" value="NC_010571.1"/>
</dbReference>
<dbReference type="EMBL" id="CP001032">
    <property type="protein sequence ID" value="ACB77280.1"/>
    <property type="molecule type" value="Genomic_DNA"/>
</dbReference>
<protein>
    <submittedName>
        <fullName evidence="2">Glycosyl transferase group 1</fullName>
    </submittedName>
</protein>
<dbReference type="Gene3D" id="3.40.50.2000">
    <property type="entry name" value="Glycogen Phosphorylase B"/>
    <property type="match status" value="2"/>
</dbReference>
<dbReference type="AlphaFoldDB" id="B1ZZU4"/>
<accession>B1ZZU4</accession>
<evidence type="ECO:0000313" key="2">
    <source>
        <dbReference type="EMBL" id="ACB77280.1"/>
    </source>
</evidence>
<dbReference type="HOGENOM" id="CLU_711406_0_0_0"/>
<organism evidence="2 3">
    <name type="scientific">Opitutus terrae (strain DSM 11246 / JCM 15787 / PB90-1)</name>
    <dbReference type="NCBI Taxonomy" id="452637"/>
    <lineage>
        <taxon>Bacteria</taxon>
        <taxon>Pseudomonadati</taxon>
        <taxon>Verrucomicrobiota</taxon>
        <taxon>Opitutia</taxon>
        <taxon>Opitutales</taxon>
        <taxon>Opitutaceae</taxon>
        <taxon>Opitutus</taxon>
    </lineage>
</organism>
<dbReference type="CAZy" id="GT4">
    <property type="family name" value="Glycosyltransferase Family 4"/>
</dbReference>
<proteinExistence type="predicted"/>
<dbReference type="PANTHER" id="PTHR46401">
    <property type="entry name" value="GLYCOSYLTRANSFERASE WBBK-RELATED"/>
    <property type="match status" value="1"/>
</dbReference>
<reference evidence="2 3" key="1">
    <citation type="journal article" date="2011" name="J. Bacteriol.">
        <title>Genome sequence of the verrucomicrobium Opitutus terrae PB90-1, an abundant inhabitant of rice paddy soil ecosystems.</title>
        <authorList>
            <person name="van Passel M.W."/>
            <person name="Kant R."/>
            <person name="Palva A."/>
            <person name="Copeland A."/>
            <person name="Lucas S."/>
            <person name="Lapidus A."/>
            <person name="Glavina del Rio T."/>
            <person name="Pitluck S."/>
            <person name="Goltsman E."/>
            <person name="Clum A."/>
            <person name="Sun H."/>
            <person name="Schmutz J."/>
            <person name="Larimer F.W."/>
            <person name="Land M.L."/>
            <person name="Hauser L."/>
            <person name="Kyrpides N."/>
            <person name="Mikhailova N."/>
            <person name="Richardson P.P."/>
            <person name="Janssen P.H."/>
            <person name="de Vos W.M."/>
            <person name="Smidt H."/>
        </authorList>
    </citation>
    <scope>NUCLEOTIDE SEQUENCE [LARGE SCALE GENOMIC DNA]</scope>
    <source>
        <strain evidence="3">DSM 11246 / JCM 15787 / PB90-1</strain>
    </source>
</reference>
<evidence type="ECO:0000256" key="1">
    <source>
        <dbReference type="ARBA" id="ARBA00022679"/>
    </source>
</evidence>
<sequence>MLLLDLTHTSHTRARTGIQRVARALWRQLGANAMPVTRDPFLGGWRPLEPWELANLASTQGSERRHARWPWSAKWRSRFRRILRRNAPHLLTGNFTGSIEPELFSPVVGRELPRVFARVRGPRVALFHDAISLRLPELTPPAMVARLPGYLHELLQFDGIAAISEDSRDSLLGYWRWLGVPDTPPVIALPLGVDPSPAGVDRAPPSSAAPPVILSVGTLEGRKNHLALFAACEMLWVAGVAFTLRVIGHADAPTGGAALERIRALQASGRPVRYDGPADDPTIAAAYDECAFTVYPSLAEGFGLPVIESLARGRPCICLGRGALGEISRAGGCVPLDNVEPPTLAQAIRRLLESPSELQALSATASARRFNDWATYTAELTDWIATLRRRNSV</sequence>
<keyword evidence="1 2" id="KW-0808">Transferase</keyword>
<keyword evidence="3" id="KW-1185">Reference proteome</keyword>
<dbReference type="GO" id="GO:0016757">
    <property type="term" value="F:glycosyltransferase activity"/>
    <property type="evidence" value="ECO:0007669"/>
    <property type="project" value="TreeGrafter"/>
</dbReference>
<name>B1ZZU4_OPITP</name>
<gene>
    <name evidence="2" type="ordered locus">Oter_4006</name>
</gene>
<dbReference type="OrthoDB" id="186663at2"/>
<dbReference type="SUPFAM" id="SSF53756">
    <property type="entry name" value="UDP-Glycosyltransferase/glycogen phosphorylase"/>
    <property type="match status" value="1"/>
</dbReference>
<evidence type="ECO:0000313" key="3">
    <source>
        <dbReference type="Proteomes" id="UP000007013"/>
    </source>
</evidence>
<dbReference type="Pfam" id="PF13692">
    <property type="entry name" value="Glyco_trans_1_4"/>
    <property type="match status" value="1"/>
</dbReference>
<dbReference type="PANTHER" id="PTHR46401:SF2">
    <property type="entry name" value="GLYCOSYLTRANSFERASE WBBK-RELATED"/>
    <property type="match status" value="1"/>
</dbReference>